<evidence type="ECO:0000313" key="4">
    <source>
        <dbReference type="Proteomes" id="UP000579945"/>
    </source>
</evidence>
<dbReference type="InterPro" id="IPR036761">
    <property type="entry name" value="TTHA0802/YceI-like_sf"/>
</dbReference>
<dbReference type="AlphaFoldDB" id="A0A7W5YQ25"/>
<dbReference type="GeneID" id="95391323"/>
<reference evidence="3 4" key="1">
    <citation type="submission" date="2020-08" db="EMBL/GenBank/DDBJ databases">
        <title>Sequencing the genomes of 1000 actinobacteria strains.</title>
        <authorList>
            <person name="Klenk H.-P."/>
        </authorList>
    </citation>
    <scope>NUCLEOTIDE SEQUENCE [LARGE SCALE GENOMIC DNA]</scope>
    <source>
        <strain evidence="3 4">DSM 44320</strain>
    </source>
</reference>
<dbReference type="SUPFAM" id="SSF101874">
    <property type="entry name" value="YceI-like"/>
    <property type="match status" value="1"/>
</dbReference>
<name>A0A7W5YQ25_9ACTN</name>
<dbReference type="EMBL" id="JACIBV010000001">
    <property type="protein sequence ID" value="MBB3729127.1"/>
    <property type="molecule type" value="Genomic_DNA"/>
</dbReference>
<evidence type="ECO:0000259" key="2">
    <source>
        <dbReference type="SMART" id="SM00867"/>
    </source>
</evidence>
<dbReference type="SMART" id="SM00867">
    <property type="entry name" value="YceI"/>
    <property type="match status" value="1"/>
</dbReference>
<organism evidence="3 4">
    <name type="scientific">Nonomuraea dietziae</name>
    <dbReference type="NCBI Taxonomy" id="65515"/>
    <lineage>
        <taxon>Bacteria</taxon>
        <taxon>Bacillati</taxon>
        <taxon>Actinomycetota</taxon>
        <taxon>Actinomycetes</taxon>
        <taxon>Streptosporangiales</taxon>
        <taxon>Streptosporangiaceae</taxon>
        <taxon>Nonomuraea</taxon>
    </lineage>
</organism>
<proteinExistence type="inferred from homology"/>
<dbReference type="PANTHER" id="PTHR34406">
    <property type="entry name" value="PROTEIN YCEI"/>
    <property type="match status" value="1"/>
</dbReference>
<comment type="similarity">
    <text evidence="1">Belongs to the UPF0312 family.</text>
</comment>
<dbReference type="PANTHER" id="PTHR34406:SF1">
    <property type="entry name" value="PROTEIN YCEI"/>
    <property type="match status" value="1"/>
</dbReference>
<protein>
    <submittedName>
        <fullName evidence="3">Polyisoprenoid-binding protein YceI</fullName>
    </submittedName>
</protein>
<sequence>MSITAGGYAWGPESGRLLVNTTRTGLGAKAGHDLTIGVTRWRGDATVDPADPANCSVTVEVDAESFEVQEGTGGVKPLTSSDREEIAKIVREKVLHSGRHPTITFRSSRIEGSAESFRIEGDLTMVGVTQPVTVQGALTEGRVHGSATVLQSRWGIRPYSAFFGALRVSDEVEIHFNLTLTPKQ</sequence>
<dbReference type="Gene3D" id="2.40.128.110">
    <property type="entry name" value="Lipid/polyisoprenoid-binding, YceI-like"/>
    <property type="match status" value="1"/>
</dbReference>
<dbReference type="Pfam" id="PF04264">
    <property type="entry name" value="YceI"/>
    <property type="match status" value="1"/>
</dbReference>
<keyword evidence="4" id="KW-1185">Reference proteome</keyword>
<dbReference type="RefSeq" id="WP_183651982.1">
    <property type="nucleotide sequence ID" value="NZ_BAAAXX010000006.1"/>
</dbReference>
<dbReference type="Proteomes" id="UP000579945">
    <property type="component" value="Unassembled WGS sequence"/>
</dbReference>
<feature type="domain" description="Lipid/polyisoprenoid-binding YceI-like" evidence="2">
    <location>
        <begin position="16"/>
        <end position="181"/>
    </location>
</feature>
<accession>A0A7W5YQ25</accession>
<evidence type="ECO:0000313" key="3">
    <source>
        <dbReference type="EMBL" id="MBB3729127.1"/>
    </source>
</evidence>
<dbReference type="InterPro" id="IPR007372">
    <property type="entry name" value="Lipid/polyisoprenoid-bd_YceI"/>
</dbReference>
<comment type="caution">
    <text evidence="3">The sequence shown here is derived from an EMBL/GenBank/DDBJ whole genome shotgun (WGS) entry which is preliminary data.</text>
</comment>
<evidence type="ECO:0000256" key="1">
    <source>
        <dbReference type="ARBA" id="ARBA00008812"/>
    </source>
</evidence>
<gene>
    <name evidence="3" type="ORF">FHR33_004987</name>
</gene>